<dbReference type="RefSeq" id="WP_072283429.1">
    <property type="nucleotide sequence ID" value="NZ_CP015519.1"/>
</dbReference>
<accession>A0A1L3GNG6</accession>
<dbReference type="PANTHER" id="PTHR43588">
    <property type="entry name" value="COBALT-PRECORRIN-8 METHYLMUTASE"/>
    <property type="match status" value="1"/>
</dbReference>
<dbReference type="OrthoDB" id="9780708at2"/>
<gene>
    <name evidence="6" type="ORF">A7E78_06160</name>
</gene>
<evidence type="ECO:0000259" key="5">
    <source>
        <dbReference type="Pfam" id="PF02570"/>
    </source>
</evidence>
<evidence type="ECO:0000313" key="7">
    <source>
        <dbReference type="Proteomes" id="UP000182517"/>
    </source>
</evidence>
<name>A0A1L3GNG6_9BACT</name>
<evidence type="ECO:0000256" key="1">
    <source>
        <dbReference type="ARBA" id="ARBA00004953"/>
    </source>
</evidence>
<dbReference type="EMBL" id="CP015519">
    <property type="protein sequence ID" value="APG27462.1"/>
    <property type="molecule type" value="Genomic_DNA"/>
</dbReference>
<evidence type="ECO:0000313" key="6">
    <source>
        <dbReference type="EMBL" id="APG27462.1"/>
    </source>
</evidence>
<evidence type="ECO:0000256" key="4">
    <source>
        <dbReference type="ARBA" id="ARBA00023235"/>
    </source>
</evidence>
<dbReference type="GO" id="GO:0009236">
    <property type="term" value="P:cobalamin biosynthetic process"/>
    <property type="evidence" value="ECO:0007669"/>
    <property type="project" value="UniProtKB-UniPathway"/>
</dbReference>
<sequence>MKPLIHELLANPLSGEQIEARSMATIDREAPPHPFTPEQWPVVRRMVHTTADFSLLEHVRFSPDAIEAARGALRGGAPIYADSNMIRAGLSMARLQRVCPDYRPESILCHVADGDVAAEARQTSLPRSLFAVRKAADKLQGGIAVFGNAPVALLELNRLIQETGLRPALVIGMPVGFVHVVESKQELMGMGVPYITLEGRRGGSPLAVSVIHALCGLAVTE</sequence>
<comment type="similarity">
    <text evidence="2">Belongs to the CobH/CbiC family.</text>
</comment>
<evidence type="ECO:0000256" key="3">
    <source>
        <dbReference type="ARBA" id="ARBA00022573"/>
    </source>
</evidence>
<dbReference type="GO" id="GO:0016993">
    <property type="term" value="F:precorrin-8X methylmutase activity"/>
    <property type="evidence" value="ECO:0007669"/>
    <property type="project" value="InterPro"/>
</dbReference>
<dbReference type="PANTHER" id="PTHR43588:SF1">
    <property type="entry name" value="COBALT-PRECORRIN-8 METHYLMUTASE"/>
    <property type="match status" value="1"/>
</dbReference>
<keyword evidence="4" id="KW-0413">Isomerase</keyword>
<keyword evidence="7" id="KW-1185">Reference proteome</keyword>
<dbReference type="InterPro" id="IPR036588">
    <property type="entry name" value="CobH/CbiC_sf"/>
</dbReference>
<dbReference type="Gene3D" id="3.40.50.10230">
    <property type="entry name" value="Cobalamin biosynthesis CobH/CbiC, precorrin-8X methylmutase"/>
    <property type="match status" value="1"/>
</dbReference>
<dbReference type="Pfam" id="PF02570">
    <property type="entry name" value="CbiC"/>
    <property type="match status" value="1"/>
</dbReference>
<feature type="domain" description="Cobalamin biosynthesis precorrin-8X methylmutase CobH/CbiC" evidence="5">
    <location>
        <begin position="17"/>
        <end position="215"/>
    </location>
</feature>
<proteinExistence type="inferred from homology"/>
<dbReference type="InterPro" id="IPR003722">
    <property type="entry name" value="Cbl_synth_CobH/CbiC"/>
</dbReference>
<dbReference type="Proteomes" id="UP000182517">
    <property type="component" value="Chromosome"/>
</dbReference>
<keyword evidence="3" id="KW-0169">Cobalamin biosynthesis</keyword>
<organism evidence="6 7">
    <name type="scientific">Syntrophotalea acetylenivorans</name>
    <dbReference type="NCBI Taxonomy" id="1842532"/>
    <lineage>
        <taxon>Bacteria</taxon>
        <taxon>Pseudomonadati</taxon>
        <taxon>Thermodesulfobacteriota</taxon>
        <taxon>Desulfuromonadia</taxon>
        <taxon>Desulfuromonadales</taxon>
        <taxon>Syntrophotaleaceae</taxon>
        <taxon>Syntrophotalea</taxon>
    </lineage>
</organism>
<comment type="pathway">
    <text evidence="1">Cofactor biosynthesis; adenosylcobalamin biosynthesis.</text>
</comment>
<dbReference type="STRING" id="1842532.A7E78_06160"/>
<dbReference type="KEGG" id="pef:A7E78_06160"/>
<dbReference type="AlphaFoldDB" id="A0A1L3GNG6"/>
<dbReference type="UniPathway" id="UPA00148"/>
<dbReference type="SUPFAM" id="SSF63965">
    <property type="entry name" value="Precorrin-8X methylmutase CbiC/CobH"/>
    <property type="match status" value="1"/>
</dbReference>
<evidence type="ECO:0000256" key="2">
    <source>
        <dbReference type="ARBA" id="ARBA00009774"/>
    </source>
</evidence>
<protein>
    <submittedName>
        <fullName evidence="6">Precorrin-8X methylmutase</fullName>
    </submittedName>
</protein>
<reference evidence="6 7" key="1">
    <citation type="journal article" date="2017" name="Genome Announc.">
        <title>Complete Genome Sequences of Two Acetylene-Fermenting Pelobacter acetylenicus Strains.</title>
        <authorList>
            <person name="Sutton J.M."/>
            <person name="Baesman S.M."/>
            <person name="Fierst J.L."/>
            <person name="Poret-Peterson A.T."/>
            <person name="Oremland R.S."/>
            <person name="Dunlap D.S."/>
            <person name="Akob D.M."/>
        </authorList>
    </citation>
    <scope>NUCLEOTIDE SEQUENCE [LARGE SCALE GENOMIC DNA]</scope>
    <source>
        <strain evidence="6 7">SFB93</strain>
    </source>
</reference>